<protein>
    <submittedName>
        <fullName evidence="1">Uncharacterized protein</fullName>
    </submittedName>
</protein>
<dbReference type="EMBL" id="CP036287">
    <property type="protein sequence ID" value="QDU69478.1"/>
    <property type="molecule type" value="Genomic_DNA"/>
</dbReference>
<gene>
    <name evidence="1" type="ORF">Pla133_45980</name>
</gene>
<dbReference type="Proteomes" id="UP000316921">
    <property type="component" value="Chromosome"/>
</dbReference>
<dbReference type="AlphaFoldDB" id="A0A518BR85"/>
<keyword evidence="2" id="KW-1185">Reference proteome</keyword>
<organism evidence="1 2">
    <name type="scientific">Engelhardtia mirabilis</name>
    <dbReference type="NCBI Taxonomy" id="2528011"/>
    <lineage>
        <taxon>Bacteria</taxon>
        <taxon>Pseudomonadati</taxon>
        <taxon>Planctomycetota</taxon>
        <taxon>Planctomycetia</taxon>
        <taxon>Planctomycetia incertae sedis</taxon>
        <taxon>Engelhardtia</taxon>
    </lineage>
</organism>
<dbReference type="KEGG" id="pbap:Pla133_45980"/>
<dbReference type="RefSeq" id="WP_145069403.1">
    <property type="nucleotide sequence ID" value="NZ_CP036287.1"/>
</dbReference>
<reference evidence="1 2" key="1">
    <citation type="submission" date="2019-02" db="EMBL/GenBank/DDBJ databases">
        <title>Deep-cultivation of Planctomycetes and their phenomic and genomic characterization uncovers novel biology.</title>
        <authorList>
            <person name="Wiegand S."/>
            <person name="Jogler M."/>
            <person name="Boedeker C."/>
            <person name="Pinto D."/>
            <person name="Vollmers J."/>
            <person name="Rivas-Marin E."/>
            <person name="Kohn T."/>
            <person name="Peeters S.H."/>
            <person name="Heuer A."/>
            <person name="Rast P."/>
            <person name="Oberbeckmann S."/>
            <person name="Bunk B."/>
            <person name="Jeske O."/>
            <person name="Meyerdierks A."/>
            <person name="Storesund J.E."/>
            <person name="Kallscheuer N."/>
            <person name="Luecker S."/>
            <person name="Lage O.M."/>
            <person name="Pohl T."/>
            <person name="Merkel B.J."/>
            <person name="Hornburger P."/>
            <person name="Mueller R.-W."/>
            <person name="Bruemmer F."/>
            <person name="Labrenz M."/>
            <person name="Spormann A.M."/>
            <person name="Op den Camp H."/>
            <person name="Overmann J."/>
            <person name="Amann R."/>
            <person name="Jetten M.S.M."/>
            <person name="Mascher T."/>
            <person name="Medema M.H."/>
            <person name="Devos D.P."/>
            <person name="Kaster A.-K."/>
            <person name="Ovreas L."/>
            <person name="Rohde M."/>
            <person name="Galperin M.Y."/>
            <person name="Jogler C."/>
        </authorList>
    </citation>
    <scope>NUCLEOTIDE SEQUENCE [LARGE SCALE GENOMIC DNA]</scope>
    <source>
        <strain evidence="1 2">Pla133</strain>
    </source>
</reference>
<proteinExistence type="predicted"/>
<name>A0A518BR85_9BACT</name>
<accession>A0A518BR85</accession>
<sequence length="271" mass="28886">MASQQFRRARLLLVLIVVAAGVLATVGPILGRQPARFEGGPAPAELVASIGRSHEGLELSDCDFIEYPEEPPADLVAEWSWRVDGGRWQVLPFAGLDFRSVEVDGARGSNGVYEGRVGDGQIVVDSGYGRMESRPNVRVARTATFGVGWKRIDGAIAVGAVSSIALRPTTGGGGSATIAPELIVLEGLESDFGLQRPHASWFDPRSTSDLDGGLRVAWSASADDGATRVLEVRVSVSVEPLIQDARFQTMTINASLRGHPTAPIETREVRS</sequence>
<evidence type="ECO:0000313" key="1">
    <source>
        <dbReference type="EMBL" id="QDU69478.1"/>
    </source>
</evidence>
<evidence type="ECO:0000313" key="2">
    <source>
        <dbReference type="Proteomes" id="UP000316921"/>
    </source>
</evidence>